<keyword evidence="14" id="KW-1185">Reference proteome</keyword>
<organism evidence="13 14">
    <name type="scientific">Sporosarcina newyorkensis</name>
    <dbReference type="NCBI Taxonomy" id="759851"/>
    <lineage>
        <taxon>Bacteria</taxon>
        <taxon>Bacillati</taxon>
        <taxon>Bacillota</taxon>
        <taxon>Bacilli</taxon>
        <taxon>Bacillales</taxon>
        <taxon>Caryophanaceae</taxon>
        <taxon>Sporosarcina</taxon>
    </lineage>
</organism>
<keyword evidence="6" id="KW-0479">Metal-binding</keyword>
<evidence type="ECO:0000256" key="12">
    <source>
        <dbReference type="ARBA" id="ARBA00047589"/>
    </source>
</evidence>
<dbReference type="GO" id="GO:0046872">
    <property type="term" value="F:metal ion binding"/>
    <property type="evidence" value="ECO:0007669"/>
    <property type="project" value="UniProtKB-KW"/>
</dbReference>
<evidence type="ECO:0000256" key="1">
    <source>
        <dbReference type="ARBA" id="ARBA00001947"/>
    </source>
</evidence>
<evidence type="ECO:0000256" key="3">
    <source>
        <dbReference type="ARBA" id="ARBA00012206"/>
    </source>
</evidence>
<dbReference type="AlphaFoldDB" id="A0A1T4YY65"/>
<comment type="cofactor">
    <cofactor evidence="1">
        <name>Zn(2+)</name>
        <dbReference type="ChEBI" id="CHEBI:29105"/>
    </cofactor>
</comment>
<protein>
    <recommendedName>
        <fullName evidence="4">Phosphate propanoyltransferase</fullName>
        <ecNumber evidence="3">2.3.1.222</ecNumber>
    </recommendedName>
    <alternativeName>
        <fullName evidence="10">Phosphate acyltransferase PduL</fullName>
    </alternativeName>
    <alternativeName>
        <fullName evidence="9">Phosphotransacylase PduL</fullName>
    </alternativeName>
    <alternativeName>
        <fullName evidence="11">Propanediol utilization protein PduL</fullName>
    </alternativeName>
</protein>
<dbReference type="EMBL" id="FUYJ01000010">
    <property type="protein sequence ID" value="SKB06205.1"/>
    <property type="molecule type" value="Genomic_DNA"/>
</dbReference>
<dbReference type="Proteomes" id="UP000190042">
    <property type="component" value="Unassembled WGS sequence"/>
</dbReference>
<dbReference type="EC" id="2.3.1.222" evidence="3"/>
<sequence length="293" mass="31746">MNQQLIEQIVGEVLGQLGKNPTQLPERAVPIAVSARHVHLQPEHVEVLFGAGYELTQRSELSQPGQFAANETVMIAGPKSSIERVRILGPVRKATQVEVSFTDAMKLGVKPPLRESGNIEGSAPITLIGPKGSVHIEQGLIIAQSHIHMGTQDAQRFGVQDGEYVTVEADGIRPISFRNVRIRVNERYRLEMHIDTDEANAGFITQGTIGRLVKPNEATEPVACSLPVSTTVNAPSPAKTVAPKSYEFTKKLLSTEDLAAISEDEIIVPKGTIVTALAKDTARELGKTITVRK</sequence>
<dbReference type="Pfam" id="PF06130">
    <property type="entry name" value="PTAC"/>
    <property type="match status" value="1"/>
</dbReference>
<evidence type="ECO:0000313" key="14">
    <source>
        <dbReference type="Proteomes" id="UP000190042"/>
    </source>
</evidence>
<dbReference type="GO" id="GO:0016747">
    <property type="term" value="F:acyltransferase activity, transferring groups other than amino-acyl groups"/>
    <property type="evidence" value="ECO:0007669"/>
    <property type="project" value="InterPro"/>
</dbReference>
<evidence type="ECO:0000256" key="7">
    <source>
        <dbReference type="ARBA" id="ARBA00022833"/>
    </source>
</evidence>
<comment type="similarity">
    <text evidence="2">Belongs to the PduL family.</text>
</comment>
<evidence type="ECO:0000256" key="2">
    <source>
        <dbReference type="ARBA" id="ARBA00007342"/>
    </source>
</evidence>
<keyword evidence="5" id="KW-0808">Transferase</keyword>
<accession>A0A1T4YY65</accession>
<reference evidence="14" key="1">
    <citation type="submission" date="2017-02" db="EMBL/GenBank/DDBJ databases">
        <authorList>
            <person name="Varghese N."/>
            <person name="Submissions S."/>
        </authorList>
    </citation>
    <scope>NUCLEOTIDE SEQUENCE [LARGE SCALE GENOMIC DNA]</scope>
    <source>
        <strain evidence="14">DSM 23966</strain>
    </source>
</reference>
<evidence type="ECO:0000256" key="6">
    <source>
        <dbReference type="ARBA" id="ARBA00022723"/>
    </source>
</evidence>
<evidence type="ECO:0000256" key="8">
    <source>
        <dbReference type="ARBA" id="ARBA00023315"/>
    </source>
</evidence>
<dbReference type="PANTHER" id="PTHR39453">
    <property type="entry name" value="PHOSPHATE PROPANOYLTRANSFERASE"/>
    <property type="match status" value="1"/>
</dbReference>
<comment type="catalytic activity">
    <reaction evidence="12">
        <text>propanoyl-CoA + phosphate = propanoyl phosphate + CoA</text>
        <dbReference type="Rhea" id="RHEA:28046"/>
        <dbReference type="ChEBI" id="CHEBI:43474"/>
        <dbReference type="ChEBI" id="CHEBI:57287"/>
        <dbReference type="ChEBI" id="CHEBI:57392"/>
        <dbReference type="ChEBI" id="CHEBI:58933"/>
        <dbReference type="EC" id="2.3.1.222"/>
    </reaction>
</comment>
<evidence type="ECO:0000313" key="13">
    <source>
        <dbReference type="EMBL" id="SKB06205.1"/>
    </source>
</evidence>
<keyword evidence="8" id="KW-0012">Acyltransferase</keyword>
<evidence type="ECO:0000256" key="9">
    <source>
        <dbReference type="ARBA" id="ARBA00030044"/>
    </source>
</evidence>
<evidence type="ECO:0000256" key="11">
    <source>
        <dbReference type="ARBA" id="ARBA00033077"/>
    </source>
</evidence>
<evidence type="ECO:0000256" key="5">
    <source>
        <dbReference type="ARBA" id="ARBA00022679"/>
    </source>
</evidence>
<dbReference type="PANTHER" id="PTHR39453:SF1">
    <property type="entry name" value="PHOSPHATE PROPANOYLTRANSFERASE"/>
    <property type="match status" value="1"/>
</dbReference>
<dbReference type="NCBIfam" id="NF011652">
    <property type="entry name" value="PRK15070.1"/>
    <property type="match status" value="1"/>
</dbReference>
<name>A0A1T4YY65_9BACL</name>
<evidence type="ECO:0000256" key="10">
    <source>
        <dbReference type="ARBA" id="ARBA00030939"/>
    </source>
</evidence>
<keyword evidence="7" id="KW-0862">Zinc</keyword>
<dbReference type="RefSeq" id="WP_009499204.1">
    <property type="nucleotide sequence ID" value="NZ_FUYJ01000010.1"/>
</dbReference>
<dbReference type="InterPro" id="IPR008300">
    <property type="entry name" value="PTAC"/>
</dbReference>
<evidence type="ECO:0000256" key="4">
    <source>
        <dbReference type="ARBA" id="ARBA00020837"/>
    </source>
</evidence>
<gene>
    <name evidence="13" type="ORF">SAMN04244570_0126</name>
</gene>
<proteinExistence type="inferred from homology"/>